<name>A0A917RGB3_9NOCA</name>
<accession>A0A917RGB3</accession>
<reference evidence="1" key="1">
    <citation type="journal article" date="2014" name="Int. J. Syst. Evol. Microbiol.">
        <title>Complete genome sequence of Corynebacterium casei LMG S-19264T (=DSM 44701T), isolated from a smear-ripened cheese.</title>
        <authorList>
            <consortium name="US DOE Joint Genome Institute (JGI-PGF)"/>
            <person name="Walter F."/>
            <person name="Albersmeier A."/>
            <person name="Kalinowski J."/>
            <person name="Ruckert C."/>
        </authorList>
    </citation>
    <scope>NUCLEOTIDE SEQUENCE</scope>
    <source>
        <strain evidence="1">CGMCC 4.3508</strain>
    </source>
</reference>
<keyword evidence="2" id="KW-1185">Reference proteome</keyword>
<comment type="caution">
    <text evidence="1">The sequence shown here is derived from an EMBL/GenBank/DDBJ whole genome shotgun (WGS) entry which is preliminary data.</text>
</comment>
<evidence type="ECO:0000313" key="1">
    <source>
        <dbReference type="EMBL" id="GGL06867.1"/>
    </source>
</evidence>
<dbReference type="RefSeq" id="WP_058855265.1">
    <property type="nucleotide sequence ID" value="NZ_BMMH01000003.1"/>
</dbReference>
<organism evidence="1 2">
    <name type="scientific">Nocardia jinanensis</name>
    <dbReference type="NCBI Taxonomy" id="382504"/>
    <lineage>
        <taxon>Bacteria</taxon>
        <taxon>Bacillati</taxon>
        <taxon>Actinomycetota</taxon>
        <taxon>Actinomycetes</taxon>
        <taxon>Mycobacteriales</taxon>
        <taxon>Nocardiaceae</taxon>
        <taxon>Nocardia</taxon>
    </lineage>
</organism>
<proteinExistence type="predicted"/>
<evidence type="ECO:0000313" key="2">
    <source>
        <dbReference type="Proteomes" id="UP000638263"/>
    </source>
</evidence>
<gene>
    <name evidence="1" type="ORF">GCM10011588_21590</name>
</gene>
<dbReference type="EMBL" id="BMMH01000003">
    <property type="protein sequence ID" value="GGL06867.1"/>
    <property type="molecule type" value="Genomic_DNA"/>
</dbReference>
<sequence length="71" mass="7850">MIGVNADFGGADVYFDDPALFPPLWIVPGAPAVPEPVPSATKWARIRPDVIPKHRVKFWQVVSAVSRALRR</sequence>
<reference evidence="1" key="2">
    <citation type="submission" date="2020-09" db="EMBL/GenBank/DDBJ databases">
        <authorList>
            <person name="Sun Q."/>
            <person name="Zhou Y."/>
        </authorList>
    </citation>
    <scope>NUCLEOTIDE SEQUENCE</scope>
    <source>
        <strain evidence="1">CGMCC 4.3508</strain>
    </source>
</reference>
<protein>
    <submittedName>
        <fullName evidence="1">Uncharacterized protein</fullName>
    </submittedName>
</protein>
<dbReference type="AlphaFoldDB" id="A0A917RGB3"/>
<dbReference type="Proteomes" id="UP000638263">
    <property type="component" value="Unassembled WGS sequence"/>
</dbReference>